<reference evidence="2 3" key="1">
    <citation type="submission" date="2023-09" db="EMBL/GenBank/DDBJ databases">
        <title>Different Types of Thermotolerant Ring-Cleaving Dioxygenases derived from Aeribacillus composti HB-1 applied for multiple aromatic hydrocarbons removal.</title>
        <authorList>
            <person name="Cao L."/>
            <person name="Li M."/>
            <person name="Ma T."/>
        </authorList>
    </citation>
    <scope>NUCLEOTIDE SEQUENCE [LARGE SCALE GENOMIC DNA]</scope>
    <source>
        <strain evidence="2 3">HB-1</strain>
    </source>
</reference>
<feature type="domain" description="Amidohydrolase 3" evidence="1">
    <location>
        <begin position="49"/>
        <end position="126"/>
    </location>
</feature>
<name>A0ABY9WEA9_9BACI</name>
<dbReference type="SUPFAM" id="SSF51338">
    <property type="entry name" value="Composite domain of metallo-dependent hydrolases"/>
    <property type="match status" value="1"/>
</dbReference>
<dbReference type="CDD" id="cd01293">
    <property type="entry name" value="Bact_CD"/>
    <property type="match status" value="1"/>
</dbReference>
<dbReference type="RefSeq" id="WP_311067181.1">
    <property type="nucleotide sequence ID" value="NZ_CP134501.1"/>
</dbReference>
<dbReference type="Proteomes" id="UP001303701">
    <property type="component" value="Chromosome"/>
</dbReference>
<keyword evidence="3" id="KW-1185">Reference proteome</keyword>
<sequence length="420" mass="47108">MQNLKGIYNMYDLVLENIRLPNQERHHFIGIQNGIIAEISPYPLQGKAVIDGCGDLAMPPFVEPHIHLDTAFTAGEPSWNQSGSILEGILLWNERKQTLTMEDVYERARKALNQLMKFGVLYVRAIADISDERLVAFKTLLKLKSDLQDIIHLQIIAFPQNGLFSCPENQERMLEAIKLGADGVSAVPHLERTREEGIESIRFCFSLAEKYGLFLHFFCDEIDDPQSRFIETVASLAISSGLEDKVTASHACAMAYYPDNYAAKLLDLIASSKIHIVACPLINTAMQGRYDSYPKGRGITRIKEMLQKNINVCIAHDDIMTPFYPLGNGNILQAAHMAAHAGHLTGMKELEELISMISINGAKALQINDYGIKVGNEANIITFPVDHAIDLIRLQPHCRYVIKKGRVLLHTNPMETVFYM</sequence>
<accession>A0ABY9WEA9</accession>
<dbReference type="EMBL" id="CP134501">
    <property type="protein sequence ID" value="WNF34489.1"/>
    <property type="molecule type" value="Genomic_DNA"/>
</dbReference>
<proteinExistence type="predicted"/>
<protein>
    <submittedName>
        <fullName evidence="2">Amidohydrolase family protein</fullName>
    </submittedName>
</protein>
<dbReference type="Gene3D" id="2.30.40.10">
    <property type="entry name" value="Urease, subunit C, domain 1"/>
    <property type="match status" value="1"/>
</dbReference>
<dbReference type="Pfam" id="PF07969">
    <property type="entry name" value="Amidohydro_3"/>
    <property type="match status" value="2"/>
</dbReference>
<dbReference type="InterPro" id="IPR011059">
    <property type="entry name" value="Metal-dep_hydrolase_composite"/>
</dbReference>
<evidence type="ECO:0000313" key="3">
    <source>
        <dbReference type="Proteomes" id="UP001303701"/>
    </source>
</evidence>
<dbReference type="InterPro" id="IPR052349">
    <property type="entry name" value="Metallo-hydrolase_Enzymes"/>
</dbReference>
<dbReference type="PANTHER" id="PTHR32027:SF0">
    <property type="entry name" value="CYTOSINE DEAMINASE"/>
    <property type="match status" value="1"/>
</dbReference>
<dbReference type="InterPro" id="IPR032466">
    <property type="entry name" value="Metal_Hydrolase"/>
</dbReference>
<dbReference type="Gene3D" id="3.20.20.140">
    <property type="entry name" value="Metal-dependent hydrolases"/>
    <property type="match status" value="1"/>
</dbReference>
<dbReference type="InterPro" id="IPR013108">
    <property type="entry name" value="Amidohydro_3"/>
</dbReference>
<dbReference type="GeneID" id="301125807"/>
<evidence type="ECO:0000313" key="2">
    <source>
        <dbReference type="EMBL" id="WNF34489.1"/>
    </source>
</evidence>
<dbReference type="PANTHER" id="PTHR32027">
    <property type="entry name" value="CYTOSINE DEAMINASE"/>
    <property type="match status" value="1"/>
</dbReference>
<dbReference type="SUPFAM" id="SSF51556">
    <property type="entry name" value="Metallo-dependent hydrolases"/>
    <property type="match status" value="1"/>
</dbReference>
<gene>
    <name evidence="2" type="ORF">RI196_07505</name>
</gene>
<evidence type="ECO:0000259" key="1">
    <source>
        <dbReference type="Pfam" id="PF07969"/>
    </source>
</evidence>
<feature type="domain" description="Amidohydrolase 3" evidence="1">
    <location>
        <begin position="157"/>
        <end position="408"/>
    </location>
</feature>
<organism evidence="2 3">
    <name type="scientific">Aeribacillus composti</name>
    <dbReference type="NCBI Taxonomy" id="1868734"/>
    <lineage>
        <taxon>Bacteria</taxon>
        <taxon>Bacillati</taxon>
        <taxon>Bacillota</taxon>
        <taxon>Bacilli</taxon>
        <taxon>Bacillales</taxon>
        <taxon>Bacillaceae</taxon>
        <taxon>Aeribacillus</taxon>
    </lineage>
</organism>